<dbReference type="SUPFAM" id="SSF52540">
    <property type="entry name" value="P-loop containing nucleoside triphosphate hydrolases"/>
    <property type="match status" value="1"/>
</dbReference>
<reference evidence="2" key="2">
    <citation type="submission" date="2020-09" db="EMBL/GenBank/DDBJ databases">
        <authorList>
            <person name="Sun Q."/>
            <person name="Zhou Y."/>
        </authorList>
    </citation>
    <scope>NUCLEOTIDE SEQUENCE</scope>
    <source>
        <strain evidence="2">CGMCC 1.15958</strain>
    </source>
</reference>
<dbReference type="Pfam" id="PF13175">
    <property type="entry name" value="AAA_15"/>
    <property type="match status" value="1"/>
</dbReference>
<dbReference type="InterPro" id="IPR041685">
    <property type="entry name" value="AAA_GajA/Old/RecF-like"/>
</dbReference>
<dbReference type="PANTHER" id="PTHR43581:SF2">
    <property type="entry name" value="EXCINUCLEASE ATPASE SUBUNIT"/>
    <property type="match status" value="1"/>
</dbReference>
<dbReference type="GO" id="GO:0016887">
    <property type="term" value="F:ATP hydrolysis activity"/>
    <property type="evidence" value="ECO:0007669"/>
    <property type="project" value="InterPro"/>
</dbReference>
<dbReference type="EMBL" id="BMKK01000002">
    <property type="protein sequence ID" value="GGD51337.1"/>
    <property type="molecule type" value="Genomic_DNA"/>
</dbReference>
<dbReference type="Proteomes" id="UP000609064">
    <property type="component" value="Unassembled WGS sequence"/>
</dbReference>
<keyword evidence="3" id="KW-1185">Reference proteome</keyword>
<dbReference type="PANTHER" id="PTHR43581">
    <property type="entry name" value="ATP/GTP PHOSPHATASE"/>
    <property type="match status" value="1"/>
</dbReference>
<dbReference type="InterPro" id="IPR027417">
    <property type="entry name" value="P-loop_NTPase"/>
</dbReference>
<sequence length="396" mass="45535">MQEVEKLYFFDTKKKKVMPYTLLSLEVENFRGIKHLKIDGIPADTKWIFLTGENGFGKTSILQSIGSSLIRNYDDKEEKSINTLLSIEGFLLKISTNSNVYNFATSENFPKEKLNEYQNNSLFVTLYGSSRLDITAASNEEAIRQQNSLDNLFGKPNSYLLNINHTLKEAYAYNRDRFEQILEFFKAILPNLADIKIEVNNGEPEVVYFEKDETGHGYNPISFSQLAAGYRNILAMFGDMIIRLQKLQPEVKSISDLKGIVIIDEIELHLHPKYQKWLPSKLSELFPNIQFIVSTHSPIPLLGAPRESVFLKVNRNEEQGITVERIDIDIAGLNPNLILTSPVFGFNDIFSNNQDKKTVIRKEDVYNDVLFYKKLDERLNEQIGSDREQELLKLMK</sequence>
<evidence type="ECO:0000313" key="3">
    <source>
        <dbReference type="Proteomes" id="UP000609064"/>
    </source>
</evidence>
<dbReference type="GO" id="GO:0005524">
    <property type="term" value="F:ATP binding"/>
    <property type="evidence" value="ECO:0007669"/>
    <property type="project" value="InterPro"/>
</dbReference>
<evidence type="ECO:0000259" key="1">
    <source>
        <dbReference type="Pfam" id="PF13175"/>
    </source>
</evidence>
<protein>
    <recommendedName>
        <fullName evidence="1">Endonuclease GajA/Old nuclease/RecF-like AAA domain-containing protein</fullName>
    </recommendedName>
</protein>
<name>A0A916YNC8_9BACT</name>
<comment type="caution">
    <text evidence="2">The sequence shown here is derived from an EMBL/GenBank/DDBJ whole genome shotgun (WGS) entry which is preliminary data.</text>
</comment>
<reference evidence="2" key="1">
    <citation type="journal article" date="2014" name="Int. J. Syst. Evol. Microbiol.">
        <title>Complete genome sequence of Corynebacterium casei LMG S-19264T (=DSM 44701T), isolated from a smear-ripened cheese.</title>
        <authorList>
            <consortium name="US DOE Joint Genome Institute (JGI-PGF)"/>
            <person name="Walter F."/>
            <person name="Albersmeier A."/>
            <person name="Kalinowski J."/>
            <person name="Ruckert C."/>
        </authorList>
    </citation>
    <scope>NUCLEOTIDE SEQUENCE</scope>
    <source>
        <strain evidence="2">CGMCC 1.15958</strain>
    </source>
</reference>
<gene>
    <name evidence="2" type="ORF">GCM10011514_14460</name>
</gene>
<proteinExistence type="predicted"/>
<dbReference type="InterPro" id="IPR051396">
    <property type="entry name" value="Bact_Antivir_Def_Nuclease"/>
</dbReference>
<feature type="domain" description="Endonuclease GajA/Old nuclease/RecF-like AAA" evidence="1">
    <location>
        <begin position="108"/>
        <end position="298"/>
    </location>
</feature>
<evidence type="ECO:0000313" key="2">
    <source>
        <dbReference type="EMBL" id="GGD51337.1"/>
    </source>
</evidence>
<dbReference type="AlphaFoldDB" id="A0A916YNC8"/>
<accession>A0A916YNC8</accession>
<organism evidence="2 3">
    <name type="scientific">Emticicia aquatilis</name>
    <dbReference type="NCBI Taxonomy" id="1537369"/>
    <lineage>
        <taxon>Bacteria</taxon>
        <taxon>Pseudomonadati</taxon>
        <taxon>Bacteroidota</taxon>
        <taxon>Cytophagia</taxon>
        <taxon>Cytophagales</taxon>
        <taxon>Leadbetterellaceae</taxon>
        <taxon>Emticicia</taxon>
    </lineage>
</organism>
<dbReference type="Gene3D" id="3.40.50.300">
    <property type="entry name" value="P-loop containing nucleotide triphosphate hydrolases"/>
    <property type="match status" value="1"/>
</dbReference>
<dbReference type="RefSeq" id="WP_188765368.1">
    <property type="nucleotide sequence ID" value="NZ_BMKK01000002.1"/>
</dbReference>